<evidence type="ECO:0000313" key="2">
    <source>
        <dbReference type="Proteomes" id="UP001234989"/>
    </source>
</evidence>
<accession>A0AAF0TZC6</accession>
<evidence type="ECO:0000313" key="1">
    <source>
        <dbReference type="EMBL" id="WMV31973.1"/>
    </source>
</evidence>
<gene>
    <name evidence="1" type="ORF">MTR67_025358</name>
</gene>
<name>A0AAF0TZC6_SOLVR</name>
<sequence>MQSSSKCRVGITKEDTCSHKLENIPSLAVT</sequence>
<reference evidence="1" key="1">
    <citation type="submission" date="2023-08" db="EMBL/GenBank/DDBJ databases">
        <title>A de novo genome assembly of Solanum verrucosum Schlechtendal, a Mexican diploid species geographically isolated from the other diploid A-genome species in potato relatives.</title>
        <authorList>
            <person name="Hosaka K."/>
        </authorList>
    </citation>
    <scope>NUCLEOTIDE SEQUENCE</scope>
    <source>
        <tissue evidence="1">Young leaves</tissue>
    </source>
</reference>
<proteinExistence type="predicted"/>
<dbReference type="AlphaFoldDB" id="A0AAF0TZC6"/>
<dbReference type="EMBL" id="CP133617">
    <property type="protein sequence ID" value="WMV31973.1"/>
    <property type="molecule type" value="Genomic_DNA"/>
</dbReference>
<dbReference type="Proteomes" id="UP001234989">
    <property type="component" value="Chromosome 6"/>
</dbReference>
<protein>
    <submittedName>
        <fullName evidence="1">Uncharacterized protein</fullName>
    </submittedName>
</protein>
<keyword evidence="2" id="KW-1185">Reference proteome</keyword>
<organism evidence="1 2">
    <name type="scientific">Solanum verrucosum</name>
    <dbReference type="NCBI Taxonomy" id="315347"/>
    <lineage>
        <taxon>Eukaryota</taxon>
        <taxon>Viridiplantae</taxon>
        <taxon>Streptophyta</taxon>
        <taxon>Embryophyta</taxon>
        <taxon>Tracheophyta</taxon>
        <taxon>Spermatophyta</taxon>
        <taxon>Magnoliopsida</taxon>
        <taxon>eudicotyledons</taxon>
        <taxon>Gunneridae</taxon>
        <taxon>Pentapetalae</taxon>
        <taxon>asterids</taxon>
        <taxon>lamiids</taxon>
        <taxon>Solanales</taxon>
        <taxon>Solanaceae</taxon>
        <taxon>Solanoideae</taxon>
        <taxon>Solaneae</taxon>
        <taxon>Solanum</taxon>
    </lineage>
</organism>